<proteinExistence type="predicted"/>
<name>A0A7W4JY93_9PROT</name>
<dbReference type="RefSeq" id="WP_183008757.1">
    <property type="nucleotide sequence ID" value="NZ_JABEQP010000003.1"/>
</dbReference>
<sequence>MDSMAIFQALISVVPVQDVVYVAALCGVCAALMPWLPVPASAGSVYGRVYLALNLLAQNFRNVANRTKPGSAPGKDGGDGPAIMLLLGLGTATAMAMAMGLGACTVAGGTASIDTAELAADAGAIDFAAQAIEAIPGLSAHLSADQVARVDEALGRIRTVTAQINAASGGAIDIETGRGWGVALAGAFQSILTVAGTVASALDPAVAGYITTAGQIIPLIEAAVGLTPGTVTATAMATMTATEAAGDAPAVRAALYRGL</sequence>
<accession>A0A7W4JY93</accession>
<gene>
    <name evidence="1" type="ORF">HLH44_05625</name>
</gene>
<reference evidence="1 2" key="1">
    <citation type="submission" date="2020-04" db="EMBL/GenBank/DDBJ databases">
        <title>Description of novel Gluconacetobacter.</title>
        <authorList>
            <person name="Sombolestani A."/>
        </authorList>
    </citation>
    <scope>NUCLEOTIDE SEQUENCE [LARGE SCALE GENOMIC DNA]</scope>
    <source>
        <strain evidence="1 2">LMG 22058</strain>
    </source>
</reference>
<comment type="caution">
    <text evidence="1">The sequence shown here is derived from an EMBL/GenBank/DDBJ whole genome shotgun (WGS) entry which is preliminary data.</text>
</comment>
<protein>
    <submittedName>
        <fullName evidence="1">Uncharacterized protein</fullName>
    </submittedName>
</protein>
<evidence type="ECO:0000313" key="1">
    <source>
        <dbReference type="EMBL" id="MBB2196947.1"/>
    </source>
</evidence>
<dbReference type="AlphaFoldDB" id="A0A7W4JY93"/>
<dbReference type="Proteomes" id="UP000530320">
    <property type="component" value="Unassembled WGS sequence"/>
</dbReference>
<dbReference type="EMBL" id="JABEQP010000003">
    <property type="protein sequence ID" value="MBB2196947.1"/>
    <property type="molecule type" value="Genomic_DNA"/>
</dbReference>
<evidence type="ECO:0000313" key="2">
    <source>
        <dbReference type="Proteomes" id="UP000530320"/>
    </source>
</evidence>
<organism evidence="1 2">
    <name type="scientific">Gluconacetobacter dulcium</name>
    <dbReference type="NCBI Taxonomy" id="2729096"/>
    <lineage>
        <taxon>Bacteria</taxon>
        <taxon>Pseudomonadati</taxon>
        <taxon>Pseudomonadota</taxon>
        <taxon>Alphaproteobacteria</taxon>
        <taxon>Acetobacterales</taxon>
        <taxon>Acetobacteraceae</taxon>
        <taxon>Gluconacetobacter</taxon>
    </lineage>
</organism>